<dbReference type="PANTHER" id="PTHR30632">
    <property type="entry name" value="MOLYBDATE-BINDING PERIPLASMIC PROTEIN"/>
    <property type="match status" value="1"/>
</dbReference>
<dbReference type="GO" id="GO:0030973">
    <property type="term" value="F:molybdate ion binding"/>
    <property type="evidence" value="ECO:0007669"/>
    <property type="project" value="TreeGrafter"/>
</dbReference>
<dbReference type="Proteomes" id="UP000070589">
    <property type="component" value="Unassembled WGS sequence"/>
</dbReference>
<proteinExistence type="predicted"/>
<dbReference type="InterPro" id="IPR050682">
    <property type="entry name" value="ModA/WtpA"/>
</dbReference>
<keyword evidence="4" id="KW-1185">Reference proteome</keyword>
<organism evidence="3 4">
    <name type="scientific">candidate division MSBL1 archaeon SCGC-AAA259D14</name>
    <dbReference type="NCBI Taxonomy" id="1698261"/>
    <lineage>
        <taxon>Archaea</taxon>
        <taxon>Methanobacteriati</taxon>
        <taxon>Methanobacteriota</taxon>
        <taxon>candidate division MSBL1</taxon>
    </lineage>
</organism>
<dbReference type="NCBIfam" id="TIGR01256">
    <property type="entry name" value="modA"/>
    <property type="match status" value="1"/>
</dbReference>
<keyword evidence="2" id="KW-0732">Signal</keyword>
<evidence type="ECO:0000256" key="1">
    <source>
        <dbReference type="ARBA" id="ARBA00022723"/>
    </source>
</evidence>
<gene>
    <name evidence="3" type="ORF">AKJ62_02850</name>
</gene>
<dbReference type="GO" id="GO:0015689">
    <property type="term" value="P:molybdate ion transport"/>
    <property type="evidence" value="ECO:0007669"/>
    <property type="project" value="InterPro"/>
</dbReference>
<dbReference type="AlphaFoldDB" id="A0A133U5V2"/>
<evidence type="ECO:0008006" key="5">
    <source>
        <dbReference type="Google" id="ProtNLM"/>
    </source>
</evidence>
<dbReference type="PIRSF" id="PIRSF004846">
    <property type="entry name" value="ModA"/>
    <property type="match status" value="1"/>
</dbReference>
<keyword evidence="1" id="KW-0479">Metal-binding</keyword>
<dbReference type="CDD" id="cd13517">
    <property type="entry name" value="PBP2_ModA3_like"/>
    <property type="match status" value="1"/>
</dbReference>
<dbReference type="GO" id="GO:0046872">
    <property type="term" value="F:metal ion binding"/>
    <property type="evidence" value="ECO:0007669"/>
    <property type="project" value="UniProtKB-KW"/>
</dbReference>
<reference evidence="3 4" key="1">
    <citation type="journal article" date="2016" name="Sci. Rep.">
        <title>Metabolic traits of an uncultured archaeal lineage -MSBL1- from brine pools of the Red Sea.</title>
        <authorList>
            <person name="Mwirichia R."/>
            <person name="Alam I."/>
            <person name="Rashid M."/>
            <person name="Vinu M."/>
            <person name="Ba-Alawi W."/>
            <person name="Anthony Kamau A."/>
            <person name="Kamanda Ngugi D."/>
            <person name="Goker M."/>
            <person name="Klenk H.P."/>
            <person name="Bajic V."/>
            <person name="Stingl U."/>
        </authorList>
    </citation>
    <scope>NUCLEOTIDE SEQUENCE [LARGE SCALE GENOMIC DNA]</scope>
    <source>
        <strain evidence="3">SCGC-AAA259D14</strain>
    </source>
</reference>
<sequence>MAATGFVYYSLTNQNPQKIVAFCGSAGKPALEAAAEKYEEKTGIKVELNFGGSGTMLSKMKMSKKGDLYIPGSPDYMVRAIEDNVVLLAWVKKIAYVVPAIITPKNNPKNVTSLEDLAKKDMKVGIGEPESVCVGEYAVEILKVNDLFDETEKNITVHAKSCSDTASLAVIGKVDAVIGWRVFHHWNPEKTEIVHIDPYKIPKIAFIPAAVSKYTESKKEAQKFIEYLVSPTGNQFFHRYGYIATENEARELAPNAKILKIAGG</sequence>
<dbReference type="Gene3D" id="3.40.190.10">
    <property type="entry name" value="Periplasmic binding protein-like II"/>
    <property type="match status" value="2"/>
</dbReference>
<dbReference type="SUPFAM" id="SSF53850">
    <property type="entry name" value="Periplasmic binding protein-like II"/>
    <property type="match status" value="1"/>
</dbReference>
<evidence type="ECO:0000313" key="4">
    <source>
        <dbReference type="Proteomes" id="UP000070589"/>
    </source>
</evidence>
<dbReference type="PANTHER" id="PTHR30632:SF0">
    <property type="entry name" value="SULFATE-BINDING PROTEIN"/>
    <property type="match status" value="1"/>
</dbReference>
<dbReference type="Pfam" id="PF13531">
    <property type="entry name" value="SBP_bac_11"/>
    <property type="match status" value="1"/>
</dbReference>
<comment type="caution">
    <text evidence="3">The sequence shown here is derived from an EMBL/GenBank/DDBJ whole genome shotgun (WGS) entry which is preliminary data.</text>
</comment>
<dbReference type="InterPro" id="IPR005950">
    <property type="entry name" value="ModA"/>
</dbReference>
<accession>A0A133U5V2</accession>
<evidence type="ECO:0000256" key="2">
    <source>
        <dbReference type="ARBA" id="ARBA00022729"/>
    </source>
</evidence>
<evidence type="ECO:0000313" key="3">
    <source>
        <dbReference type="EMBL" id="KXA89570.1"/>
    </source>
</evidence>
<name>A0A133U5V2_9EURY</name>
<dbReference type="EMBL" id="LHXL01000031">
    <property type="protein sequence ID" value="KXA89570.1"/>
    <property type="molecule type" value="Genomic_DNA"/>
</dbReference>
<protein>
    <recommendedName>
        <fullName evidence="5">Molybdenum ABC transporter substrate-binding protein</fullName>
    </recommendedName>
</protein>